<organism evidence="1 2">
    <name type="scientific">Prauserella marina</name>
    <dbReference type="NCBI Taxonomy" id="530584"/>
    <lineage>
        <taxon>Bacteria</taxon>
        <taxon>Bacillati</taxon>
        <taxon>Actinomycetota</taxon>
        <taxon>Actinomycetes</taxon>
        <taxon>Pseudonocardiales</taxon>
        <taxon>Pseudonocardiaceae</taxon>
        <taxon>Prauserella</taxon>
    </lineage>
</organism>
<reference evidence="1 2" key="1">
    <citation type="submission" date="2016-10" db="EMBL/GenBank/DDBJ databases">
        <authorList>
            <person name="de Groot N.N."/>
        </authorList>
    </citation>
    <scope>NUCLEOTIDE SEQUENCE [LARGE SCALE GENOMIC DNA]</scope>
    <source>
        <strain evidence="1 2">CGMCC 4.5506</strain>
    </source>
</reference>
<evidence type="ECO:0000313" key="2">
    <source>
        <dbReference type="Proteomes" id="UP000199494"/>
    </source>
</evidence>
<dbReference type="InterPro" id="IPR003646">
    <property type="entry name" value="SH3-like_bac-type"/>
</dbReference>
<dbReference type="EMBL" id="FMZE01000017">
    <property type="protein sequence ID" value="SDE01991.1"/>
    <property type="molecule type" value="Genomic_DNA"/>
</dbReference>
<gene>
    <name evidence="1" type="ORF">SAMN05421630_11734</name>
</gene>
<evidence type="ECO:0000313" key="1">
    <source>
        <dbReference type="EMBL" id="SDE01991.1"/>
    </source>
</evidence>
<dbReference type="Proteomes" id="UP000199494">
    <property type="component" value="Unassembled WGS sequence"/>
</dbReference>
<accession>A0A1G6ZHM7</accession>
<proteinExistence type="predicted"/>
<dbReference type="AlphaFoldDB" id="A0A1G6ZHM7"/>
<name>A0A1G6ZHM7_9PSEU</name>
<sequence>MLGIVSKKTLIILGVLVGVVVIFAIGSDQRSSGAEQGGGGQPSAGCTVTVTADVLNVRSAPGTGSAIVGKYNAGARVEASGEVQDGFRELGDGRWASDDFLEPVEGARC</sequence>
<dbReference type="Gene3D" id="2.30.30.40">
    <property type="entry name" value="SH3 Domains"/>
    <property type="match status" value="1"/>
</dbReference>
<protein>
    <submittedName>
        <fullName evidence="1">SH3 domain-containing protein</fullName>
    </submittedName>
</protein>
<keyword evidence="2" id="KW-1185">Reference proteome</keyword>
<dbReference type="RefSeq" id="WP_338061501.1">
    <property type="nucleotide sequence ID" value="NZ_CP016353.1"/>
</dbReference>
<dbReference type="STRING" id="530584.SAMN05421630_11734"/>
<dbReference type="Pfam" id="PF08239">
    <property type="entry name" value="SH3_3"/>
    <property type="match status" value="1"/>
</dbReference>